<reference evidence="2" key="2">
    <citation type="journal article" date="2023" name="IMA Fungus">
        <title>Comparative genomic study of the Penicillium genus elucidates a diverse pangenome and 15 lateral gene transfer events.</title>
        <authorList>
            <person name="Petersen C."/>
            <person name="Sorensen T."/>
            <person name="Nielsen M.R."/>
            <person name="Sondergaard T.E."/>
            <person name="Sorensen J.L."/>
            <person name="Fitzpatrick D.A."/>
            <person name="Frisvad J.C."/>
            <person name="Nielsen K.L."/>
        </authorList>
    </citation>
    <scope>NUCLEOTIDE SEQUENCE</scope>
    <source>
        <strain evidence="2">IBT 30069</strain>
    </source>
</reference>
<protein>
    <recommendedName>
        <fullName evidence="4">Cell wall galactomannoprotein</fullName>
    </recommendedName>
</protein>
<feature type="chain" id="PRO_5040980459" description="Cell wall galactomannoprotein" evidence="1">
    <location>
        <begin position="21"/>
        <end position="114"/>
    </location>
</feature>
<organism evidence="2 3">
    <name type="scientific">Penicillium angulare</name>
    <dbReference type="NCBI Taxonomy" id="116970"/>
    <lineage>
        <taxon>Eukaryota</taxon>
        <taxon>Fungi</taxon>
        <taxon>Dikarya</taxon>
        <taxon>Ascomycota</taxon>
        <taxon>Pezizomycotina</taxon>
        <taxon>Eurotiomycetes</taxon>
        <taxon>Eurotiomycetidae</taxon>
        <taxon>Eurotiales</taxon>
        <taxon>Aspergillaceae</taxon>
        <taxon>Penicillium</taxon>
    </lineage>
</organism>
<proteinExistence type="predicted"/>
<evidence type="ECO:0000313" key="2">
    <source>
        <dbReference type="EMBL" id="KAJ5106543.1"/>
    </source>
</evidence>
<accession>A0A9W9KIF2</accession>
<evidence type="ECO:0000313" key="3">
    <source>
        <dbReference type="Proteomes" id="UP001149165"/>
    </source>
</evidence>
<sequence>MQFNLFTIAAILAAASSVIAAPLSVRDDASGVLGGVEGAVTKTGDALKVDFSKVIGDINQTGGSTQGNDDLHTRDDASGVLISVEEGLNRAGDAVETDVNKIINDASSDHDVLN</sequence>
<evidence type="ECO:0008006" key="4">
    <source>
        <dbReference type="Google" id="ProtNLM"/>
    </source>
</evidence>
<name>A0A9W9KIF2_9EURO</name>
<dbReference type="EMBL" id="JAPQKH010000003">
    <property type="protein sequence ID" value="KAJ5106543.1"/>
    <property type="molecule type" value="Genomic_DNA"/>
</dbReference>
<dbReference type="Proteomes" id="UP001149165">
    <property type="component" value="Unassembled WGS sequence"/>
</dbReference>
<dbReference type="AlphaFoldDB" id="A0A9W9KIF2"/>
<feature type="signal peptide" evidence="1">
    <location>
        <begin position="1"/>
        <end position="20"/>
    </location>
</feature>
<evidence type="ECO:0000256" key="1">
    <source>
        <dbReference type="SAM" id="SignalP"/>
    </source>
</evidence>
<gene>
    <name evidence="2" type="ORF">N7456_003218</name>
</gene>
<keyword evidence="3" id="KW-1185">Reference proteome</keyword>
<reference evidence="2" key="1">
    <citation type="submission" date="2022-11" db="EMBL/GenBank/DDBJ databases">
        <authorList>
            <person name="Petersen C."/>
        </authorList>
    </citation>
    <scope>NUCLEOTIDE SEQUENCE</scope>
    <source>
        <strain evidence="2">IBT 30069</strain>
    </source>
</reference>
<keyword evidence="1" id="KW-0732">Signal</keyword>
<comment type="caution">
    <text evidence="2">The sequence shown here is derived from an EMBL/GenBank/DDBJ whole genome shotgun (WGS) entry which is preliminary data.</text>
</comment>